<sequence length="71" mass="7684">MSEEPVIQRVEVSFVGAPPVRQVARASGVSDVQVDGTVLRCCVCGSFQPFLEALRGHEVITLRSHSVEETS</sequence>
<reference evidence="2" key="1">
    <citation type="journal article" date="2019" name="Int. J. Syst. Evol. Microbiol.">
        <title>The Global Catalogue of Microorganisms (GCM) 10K type strain sequencing project: providing services to taxonomists for standard genome sequencing and annotation.</title>
        <authorList>
            <consortium name="The Broad Institute Genomics Platform"/>
            <consortium name="The Broad Institute Genome Sequencing Center for Infectious Disease"/>
            <person name="Wu L."/>
            <person name="Ma J."/>
        </authorList>
    </citation>
    <scope>NUCLEOTIDE SEQUENCE [LARGE SCALE GENOMIC DNA]</scope>
    <source>
        <strain evidence="2">CGMCC 1.15399</strain>
    </source>
</reference>
<keyword evidence="2" id="KW-1185">Reference proteome</keyword>
<proteinExistence type="predicted"/>
<comment type="caution">
    <text evidence="1">The sequence shown here is derived from an EMBL/GenBank/DDBJ whole genome shotgun (WGS) entry which is preliminary data.</text>
</comment>
<evidence type="ECO:0000313" key="2">
    <source>
        <dbReference type="Proteomes" id="UP001597097"/>
    </source>
</evidence>
<dbReference type="EMBL" id="JBHUCM010000010">
    <property type="protein sequence ID" value="MFD1537438.1"/>
    <property type="molecule type" value="Genomic_DNA"/>
</dbReference>
<dbReference type="RefSeq" id="WP_219534736.1">
    <property type="nucleotide sequence ID" value="NZ_JAHKRM010000023.1"/>
</dbReference>
<protein>
    <submittedName>
        <fullName evidence="1">Uncharacterized protein</fullName>
    </submittedName>
</protein>
<evidence type="ECO:0000313" key="1">
    <source>
        <dbReference type="EMBL" id="MFD1537438.1"/>
    </source>
</evidence>
<name>A0ABW4G3Z0_9ACTN</name>
<organism evidence="1 2">
    <name type="scientific">Nonomuraea guangzhouensis</name>
    <dbReference type="NCBI Taxonomy" id="1291555"/>
    <lineage>
        <taxon>Bacteria</taxon>
        <taxon>Bacillati</taxon>
        <taxon>Actinomycetota</taxon>
        <taxon>Actinomycetes</taxon>
        <taxon>Streptosporangiales</taxon>
        <taxon>Streptosporangiaceae</taxon>
        <taxon>Nonomuraea</taxon>
    </lineage>
</organism>
<gene>
    <name evidence="1" type="ORF">ACFSJ0_10365</name>
</gene>
<accession>A0ABW4G3Z0</accession>
<dbReference type="Proteomes" id="UP001597097">
    <property type="component" value="Unassembled WGS sequence"/>
</dbReference>